<reference evidence="1" key="1">
    <citation type="journal article" date="2014" name="Int. J. Syst. Evol. Microbiol.">
        <title>Complete genome sequence of Corynebacterium casei LMG S-19264T (=DSM 44701T), isolated from a smear-ripened cheese.</title>
        <authorList>
            <consortium name="US DOE Joint Genome Institute (JGI-PGF)"/>
            <person name="Walter F."/>
            <person name="Albersmeier A."/>
            <person name="Kalinowski J."/>
            <person name="Ruckert C."/>
        </authorList>
    </citation>
    <scope>NUCLEOTIDE SEQUENCE</scope>
    <source>
        <strain evidence="1">JCM 12862</strain>
    </source>
</reference>
<sequence>MASRDSITEIHIKPLLNIHANYASIMPFGFIRDLSHPIIQYNSKRQWFGETKAGVKHYIHALKTNGIHIMIKPQIWVWKGEFTGDITMKTEADWKAFENSYTQFILDYAEVAQEIGADIFCIGTELEHFIEARPNYWKELIKKIRQVYKGKLTYAANWNEYNQTPFWNKLDYIGIDAYFPVSDLKTPTVEACKLGLGRWKTEMKHTCDSLKKPVLFTEFGYRSVDFSGKKPWLTDRQMGTVNLQAQTNATQAFFETFWNEDWIAGGFIWKWHHNHKTAGGNNNTRFTPQNKPAEQVIKDFYSKK</sequence>
<organism evidence="1 2">
    <name type="scientific">Yeosuana aromativorans</name>
    <dbReference type="NCBI Taxonomy" id="288019"/>
    <lineage>
        <taxon>Bacteria</taxon>
        <taxon>Pseudomonadati</taxon>
        <taxon>Bacteroidota</taxon>
        <taxon>Flavobacteriia</taxon>
        <taxon>Flavobacteriales</taxon>
        <taxon>Flavobacteriaceae</taxon>
        <taxon>Yeosuana</taxon>
    </lineage>
</organism>
<evidence type="ECO:0008006" key="3">
    <source>
        <dbReference type="Google" id="ProtNLM"/>
    </source>
</evidence>
<dbReference type="AlphaFoldDB" id="A0A8J3FFI9"/>
<dbReference type="SUPFAM" id="SSF51445">
    <property type="entry name" value="(Trans)glycosidases"/>
    <property type="match status" value="1"/>
</dbReference>
<protein>
    <recommendedName>
        <fullName evidence="3">Glycoside hydrolase</fullName>
    </recommendedName>
</protein>
<accession>A0A8J3FFI9</accession>
<evidence type="ECO:0000313" key="2">
    <source>
        <dbReference type="Proteomes" id="UP000612329"/>
    </source>
</evidence>
<keyword evidence="2" id="KW-1185">Reference proteome</keyword>
<evidence type="ECO:0000313" key="1">
    <source>
        <dbReference type="EMBL" id="GGK21269.1"/>
    </source>
</evidence>
<dbReference type="Proteomes" id="UP000612329">
    <property type="component" value="Unassembled WGS sequence"/>
</dbReference>
<reference evidence="1" key="2">
    <citation type="submission" date="2020-09" db="EMBL/GenBank/DDBJ databases">
        <authorList>
            <person name="Sun Q."/>
            <person name="Ohkuma M."/>
        </authorList>
    </citation>
    <scope>NUCLEOTIDE SEQUENCE</scope>
    <source>
        <strain evidence="1">JCM 12862</strain>
    </source>
</reference>
<proteinExistence type="predicted"/>
<dbReference type="EMBL" id="BMNR01000003">
    <property type="protein sequence ID" value="GGK21269.1"/>
    <property type="molecule type" value="Genomic_DNA"/>
</dbReference>
<dbReference type="InterPro" id="IPR055151">
    <property type="entry name" value="GH113"/>
</dbReference>
<dbReference type="Pfam" id="PF22612">
    <property type="entry name" value="GH113"/>
    <property type="match status" value="1"/>
</dbReference>
<name>A0A8J3FFI9_9FLAO</name>
<dbReference type="InterPro" id="IPR017853">
    <property type="entry name" value="GH"/>
</dbReference>
<dbReference type="CDD" id="cd19608">
    <property type="entry name" value="GH113_mannanase-like"/>
    <property type="match status" value="1"/>
</dbReference>
<comment type="caution">
    <text evidence="1">The sequence shown here is derived from an EMBL/GenBank/DDBJ whole genome shotgun (WGS) entry which is preliminary data.</text>
</comment>
<gene>
    <name evidence="1" type="ORF">GCM10007962_14220</name>
</gene>
<dbReference type="Gene3D" id="3.20.20.80">
    <property type="entry name" value="Glycosidases"/>
    <property type="match status" value="1"/>
</dbReference>